<protein>
    <submittedName>
        <fullName evidence="1">Uncharacterized protein</fullName>
    </submittedName>
</protein>
<dbReference type="Proteomes" id="UP000234474">
    <property type="component" value="Unassembled WGS sequence"/>
</dbReference>
<gene>
    <name evidence="1" type="ORF">P174DRAFT_455669</name>
</gene>
<evidence type="ECO:0000313" key="2">
    <source>
        <dbReference type="Proteomes" id="UP000234474"/>
    </source>
</evidence>
<accession>A0A2I1BS05</accession>
<dbReference type="RefSeq" id="XP_024676764.1">
    <property type="nucleotide sequence ID" value="XM_024829345.1"/>
</dbReference>
<name>A0A2I1BS05_ASPN1</name>
<evidence type="ECO:0000313" key="1">
    <source>
        <dbReference type="EMBL" id="PKX88169.1"/>
    </source>
</evidence>
<dbReference type="STRING" id="1392255.A0A2I1BS05"/>
<sequence length="210" mass="22811">MRKPLPTMDPLPTVSLAKLIDGDIGTVNELTSACCDIGFLTWTCAIAADVTPQIPNNALFDLDPKHAHDGSGATDVQVGSLEDFLSRDLKDCIASASYQRTGLGLLKYLPYGSSDANIGHIAHTNLGDWQSSSPTLAGYKYACQAWRFGGTLLPNPGTRSVNAGDSLTAFPKSALRSCLHRIEPHARLVTDQVLPRLSMRPEYDTRFHRE</sequence>
<proteinExistence type="predicted"/>
<comment type="caution">
    <text evidence="1">The sequence shown here is derived from an EMBL/GenBank/DDBJ whole genome shotgun (WGS) entry which is preliminary data.</text>
</comment>
<dbReference type="AlphaFoldDB" id="A0A2I1BS05"/>
<dbReference type="OrthoDB" id="288590at2759"/>
<reference evidence="2" key="1">
    <citation type="journal article" date="2018" name="Proc. Natl. Acad. Sci. U.S.A.">
        <title>Linking secondary metabolites to gene clusters through genome sequencing of six diverse Aspergillus species.</title>
        <authorList>
            <person name="Kaerboelling I."/>
            <person name="Vesth T.C."/>
            <person name="Frisvad J.C."/>
            <person name="Nybo J.L."/>
            <person name="Theobald S."/>
            <person name="Kuo A."/>
            <person name="Bowyer P."/>
            <person name="Matsuda Y."/>
            <person name="Mondo S."/>
            <person name="Lyhne E.K."/>
            <person name="Kogle M.E."/>
            <person name="Clum A."/>
            <person name="Lipzen A."/>
            <person name="Salamov A."/>
            <person name="Ngan C.Y."/>
            <person name="Daum C."/>
            <person name="Chiniquy J."/>
            <person name="Barry K."/>
            <person name="LaButti K."/>
            <person name="Haridas S."/>
            <person name="Simmons B.A."/>
            <person name="Magnuson J.K."/>
            <person name="Mortensen U.H."/>
            <person name="Larsen T.O."/>
            <person name="Grigoriev I.V."/>
            <person name="Baker S.E."/>
            <person name="Andersen M.R."/>
        </authorList>
    </citation>
    <scope>NUCLEOTIDE SEQUENCE [LARGE SCALE GENOMIC DNA]</scope>
    <source>
        <strain evidence="2">IBT 16806</strain>
    </source>
</reference>
<dbReference type="VEuPathDB" id="FungiDB:P174DRAFT_455669"/>
<dbReference type="GeneID" id="36536671"/>
<organism evidence="1 2">
    <name type="scientific">Aspergillus novofumigatus (strain IBT 16806)</name>
    <dbReference type="NCBI Taxonomy" id="1392255"/>
    <lineage>
        <taxon>Eukaryota</taxon>
        <taxon>Fungi</taxon>
        <taxon>Dikarya</taxon>
        <taxon>Ascomycota</taxon>
        <taxon>Pezizomycotina</taxon>
        <taxon>Eurotiomycetes</taxon>
        <taxon>Eurotiomycetidae</taxon>
        <taxon>Eurotiales</taxon>
        <taxon>Aspergillaceae</taxon>
        <taxon>Aspergillus</taxon>
        <taxon>Aspergillus subgen. Fumigati</taxon>
    </lineage>
</organism>
<dbReference type="EMBL" id="MSZS01000053">
    <property type="protein sequence ID" value="PKX88169.1"/>
    <property type="molecule type" value="Genomic_DNA"/>
</dbReference>
<keyword evidence="2" id="KW-1185">Reference proteome</keyword>